<reference evidence="2 3" key="1">
    <citation type="submission" date="2018-05" db="EMBL/GenBank/DDBJ databases">
        <title>Genomic Encyclopedia of Type Strains, Phase IV (KMG-IV): sequencing the most valuable type-strain genomes for metagenomic binning, comparative biology and taxonomic classification.</title>
        <authorList>
            <person name="Goeker M."/>
        </authorList>
    </citation>
    <scope>NUCLEOTIDE SEQUENCE [LARGE SCALE GENOMIC DNA]</scope>
    <source>
        <strain evidence="2 3">DSM 103371</strain>
    </source>
</reference>
<accession>A0A316G5Z5</accession>
<organism evidence="2 3">
    <name type="scientific">Silicimonas algicola</name>
    <dbReference type="NCBI Taxonomy" id="1826607"/>
    <lineage>
        <taxon>Bacteria</taxon>
        <taxon>Pseudomonadati</taxon>
        <taxon>Pseudomonadota</taxon>
        <taxon>Alphaproteobacteria</taxon>
        <taxon>Rhodobacterales</taxon>
        <taxon>Paracoccaceae</taxon>
    </lineage>
</organism>
<dbReference type="GO" id="GO:1990281">
    <property type="term" value="C:efflux pump complex"/>
    <property type="evidence" value="ECO:0007669"/>
    <property type="project" value="TreeGrafter"/>
</dbReference>
<gene>
    <name evidence="2" type="ORF">C8D95_10440</name>
</gene>
<proteinExistence type="predicted"/>
<dbReference type="Proteomes" id="UP000245390">
    <property type="component" value="Unassembled WGS sequence"/>
</dbReference>
<dbReference type="KEGG" id="salo:EF888_20490"/>
<comment type="caution">
    <text evidence="2">The sequence shown here is derived from an EMBL/GenBank/DDBJ whole genome shotgun (WGS) entry which is preliminary data.</text>
</comment>
<dbReference type="Gene3D" id="2.40.30.170">
    <property type="match status" value="1"/>
</dbReference>
<dbReference type="PANTHER" id="PTHR30469">
    <property type="entry name" value="MULTIDRUG RESISTANCE PROTEIN MDTA"/>
    <property type="match status" value="1"/>
</dbReference>
<evidence type="ECO:0000313" key="2">
    <source>
        <dbReference type="EMBL" id="PWK56369.1"/>
    </source>
</evidence>
<sequence>MKFLRRSLVGLFLLAATLGLLTYSGSMVWSALVASWSDEPEARPARERIFAANVVTVSPETINPVLSTFGEVRSRRTLELRASASGPVIWLSDKFEEGGEVEAGEVLVRIDPSDAQSALDTARADLSEAEADLRDAERALGLAADEIASAEDQVRLRASALSRQQDLLDRGVGSTAAVETAELALSSAQQSVLSRRQAQATAEARIDAARIARERRQIAVAEAGRRLADTEIEAEFSGVLSEVDVAEGRLVSSGESLAQLIDPDALEVAFRISTSQYTRFVANGGGVIGAEVTASVDIFGVDLTASGIISRESAAVGEGQTGRLLFARLDSAPGMRPGDFVAVTIVEPPLDGVARLPATAVDAGGTVLAISEEDRLQSASVEVLRREGDDVIVRAPDLDGREIVAERTPLLGAGIKVRPVRPGAEVASEEVPELLSLDPERRARLVAFVEANTGMPDDAKQRVLAQLREEMVPVRVVERIESRMGG</sequence>
<dbReference type="GO" id="GO:0015562">
    <property type="term" value="F:efflux transmembrane transporter activity"/>
    <property type="evidence" value="ECO:0007669"/>
    <property type="project" value="TreeGrafter"/>
</dbReference>
<dbReference type="RefSeq" id="WP_109759065.1">
    <property type="nucleotide sequence ID" value="NZ_CP034588.1"/>
</dbReference>
<evidence type="ECO:0000313" key="3">
    <source>
        <dbReference type="Proteomes" id="UP000245390"/>
    </source>
</evidence>
<dbReference type="Gene3D" id="1.10.287.470">
    <property type="entry name" value="Helix hairpin bin"/>
    <property type="match status" value="1"/>
</dbReference>
<keyword evidence="1" id="KW-0175">Coiled coil</keyword>
<dbReference type="AlphaFoldDB" id="A0A316G5Z5"/>
<dbReference type="Gene3D" id="2.40.50.100">
    <property type="match status" value="1"/>
</dbReference>
<dbReference type="OrthoDB" id="7626141at2"/>
<keyword evidence="3" id="KW-1185">Reference proteome</keyword>
<protein>
    <submittedName>
        <fullName evidence="2">HlyD family secretion protein</fullName>
    </submittedName>
</protein>
<evidence type="ECO:0000256" key="1">
    <source>
        <dbReference type="SAM" id="Coils"/>
    </source>
</evidence>
<feature type="coiled-coil region" evidence="1">
    <location>
        <begin position="119"/>
        <end position="153"/>
    </location>
</feature>
<dbReference type="EMBL" id="QGGV01000004">
    <property type="protein sequence ID" value="PWK56369.1"/>
    <property type="molecule type" value="Genomic_DNA"/>
</dbReference>
<name>A0A316G5Z5_9RHOB</name>
<dbReference type="SUPFAM" id="SSF111369">
    <property type="entry name" value="HlyD-like secretion proteins"/>
    <property type="match status" value="1"/>
</dbReference>